<dbReference type="EMBL" id="JAFMYV010000003">
    <property type="protein sequence ID" value="MBO0936486.1"/>
    <property type="molecule type" value="Genomic_DNA"/>
</dbReference>
<evidence type="ECO:0000313" key="2">
    <source>
        <dbReference type="EMBL" id="MBO0936486.1"/>
    </source>
</evidence>
<dbReference type="Pfam" id="PF12705">
    <property type="entry name" value="PDDEXK_1"/>
    <property type="match status" value="1"/>
</dbReference>
<evidence type="ECO:0000313" key="3">
    <source>
        <dbReference type="Proteomes" id="UP000664034"/>
    </source>
</evidence>
<keyword evidence="3" id="KW-1185">Reference proteome</keyword>
<dbReference type="RefSeq" id="WP_207364047.1">
    <property type="nucleotide sequence ID" value="NZ_JAFMYV010000003.1"/>
</dbReference>
<organism evidence="2 3">
    <name type="scientific">Fibrella rubiginis</name>
    <dbReference type="NCBI Taxonomy" id="2817060"/>
    <lineage>
        <taxon>Bacteria</taxon>
        <taxon>Pseudomonadati</taxon>
        <taxon>Bacteroidota</taxon>
        <taxon>Cytophagia</taxon>
        <taxon>Cytophagales</taxon>
        <taxon>Spirosomataceae</taxon>
        <taxon>Fibrella</taxon>
    </lineage>
</organism>
<protein>
    <submittedName>
        <fullName evidence="2">PD-(D/E)XK nuclease family protein</fullName>
    </submittedName>
</protein>
<accession>A0A939GGS1</accession>
<dbReference type="InterPro" id="IPR038726">
    <property type="entry name" value="PDDEXK_AddAB-type"/>
</dbReference>
<reference evidence="2" key="1">
    <citation type="submission" date="2021-03" db="EMBL/GenBank/DDBJ databases">
        <title>Fibrella sp. HMF5335 genome sequencing and assembly.</title>
        <authorList>
            <person name="Kang H."/>
            <person name="Kim H."/>
            <person name="Bae S."/>
            <person name="Joh K."/>
        </authorList>
    </citation>
    <scope>NUCLEOTIDE SEQUENCE</scope>
    <source>
        <strain evidence="2">HMF5335</strain>
    </source>
</reference>
<sequence length="336" mass="38497">MKWSHSTSNVFRQCRRKYFFSDVLPAHRHSNALRRKAFELKNMQDLTMWAGSVVDAYLTQEIIPSIAQGQPLDFESFAEAAVQLANAQFDFSSQGLYANQTKEAAGMVYCILDIHEINQPYESADVDAAYATIRQAILNIPRLRMPDNRQSLLEFLQQAYSLRADVTNRYMRVEEAYVCPQIDLIAYVNGKPVVIDWKVSLSPTSDYARQLIIIGLAILRHRNLVVTSKQPYEYSDIRLLEVNLIKDGGHVWEHAFTQERANDILDDINLSSGDITQLTKDRLPKEIPITDFPGLEYGGYLCDTCPFYALCTHLNQHNNEYDEEAYAEFVRAYQCA</sequence>
<evidence type="ECO:0000259" key="1">
    <source>
        <dbReference type="Pfam" id="PF12705"/>
    </source>
</evidence>
<dbReference type="AlphaFoldDB" id="A0A939GGS1"/>
<dbReference type="Proteomes" id="UP000664034">
    <property type="component" value="Unassembled WGS sequence"/>
</dbReference>
<feature type="domain" description="PD-(D/E)XK endonuclease-like" evidence="1">
    <location>
        <begin position="3"/>
        <end position="311"/>
    </location>
</feature>
<gene>
    <name evidence="2" type="ORF">J2I47_08025</name>
</gene>
<proteinExistence type="predicted"/>
<comment type="caution">
    <text evidence="2">The sequence shown here is derived from an EMBL/GenBank/DDBJ whole genome shotgun (WGS) entry which is preliminary data.</text>
</comment>
<name>A0A939GGS1_9BACT</name>